<evidence type="ECO:0000313" key="2">
    <source>
        <dbReference type="Proteomes" id="UP001232992"/>
    </source>
</evidence>
<reference evidence="1 2" key="1">
    <citation type="submission" date="2023-01" db="EMBL/GenBank/DDBJ databases">
        <title>Novel diversity within Roseofilum (Cyanobacteria; Desertifilaceae) from marine benthic mats with descriptions of four novel species.</title>
        <authorList>
            <person name="Wang Y."/>
            <person name="Berthold D.E."/>
            <person name="Hu J."/>
            <person name="Lefler F.W."/>
            <person name="Laughinghouse H.D. IV."/>
        </authorList>
    </citation>
    <scope>NUCLEOTIDE SEQUENCE [LARGE SCALE GENOMIC DNA]</scope>
    <source>
        <strain evidence="1 2">BLCC-M143</strain>
    </source>
</reference>
<protein>
    <submittedName>
        <fullName evidence="1">Uncharacterized protein</fullName>
    </submittedName>
</protein>
<proteinExistence type="predicted"/>
<dbReference type="EMBL" id="JAQOSQ010000004">
    <property type="protein sequence ID" value="MDJ1182735.1"/>
    <property type="molecule type" value="Genomic_DNA"/>
</dbReference>
<comment type="caution">
    <text evidence="1">The sequence shown here is derived from an EMBL/GenBank/DDBJ whole genome shotgun (WGS) entry which is preliminary data.</text>
</comment>
<name>A0ABT7BUH1_9CYAN</name>
<organism evidence="1 2">
    <name type="scientific">Roseofilum casamattae BLCC-M143</name>
    <dbReference type="NCBI Taxonomy" id="3022442"/>
    <lineage>
        <taxon>Bacteria</taxon>
        <taxon>Bacillati</taxon>
        <taxon>Cyanobacteriota</taxon>
        <taxon>Cyanophyceae</taxon>
        <taxon>Desertifilales</taxon>
        <taxon>Desertifilaceae</taxon>
        <taxon>Roseofilum</taxon>
        <taxon>Roseofilum casamattae</taxon>
    </lineage>
</organism>
<evidence type="ECO:0000313" key="1">
    <source>
        <dbReference type="EMBL" id="MDJ1182735.1"/>
    </source>
</evidence>
<dbReference type="Proteomes" id="UP001232992">
    <property type="component" value="Unassembled WGS sequence"/>
</dbReference>
<accession>A0ABT7BUH1</accession>
<sequence length="53" mass="6682">MAKTYISSEQYRQMLVKEGDRRFQQWHTQYLDYQKHYLKDMETRRQQRSGHSN</sequence>
<keyword evidence="2" id="KW-1185">Reference proteome</keyword>
<gene>
    <name evidence="1" type="ORF">PMH09_05955</name>
</gene>
<dbReference type="RefSeq" id="WP_283757388.1">
    <property type="nucleotide sequence ID" value="NZ_JAQOSQ010000004.1"/>
</dbReference>